<keyword evidence="2" id="KW-0812">Transmembrane</keyword>
<gene>
    <name evidence="3" type="ORF">LSAA_6544</name>
</gene>
<accession>A0A7R8CNJ3</accession>
<organism evidence="3 4">
    <name type="scientific">Lepeophtheirus salmonis</name>
    <name type="common">Salmon louse</name>
    <name type="synonym">Caligus salmonis</name>
    <dbReference type="NCBI Taxonomy" id="72036"/>
    <lineage>
        <taxon>Eukaryota</taxon>
        <taxon>Metazoa</taxon>
        <taxon>Ecdysozoa</taxon>
        <taxon>Arthropoda</taxon>
        <taxon>Crustacea</taxon>
        <taxon>Multicrustacea</taxon>
        <taxon>Hexanauplia</taxon>
        <taxon>Copepoda</taxon>
        <taxon>Siphonostomatoida</taxon>
        <taxon>Caligidae</taxon>
        <taxon>Lepeophtheirus</taxon>
    </lineage>
</organism>
<feature type="region of interest" description="Disordered" evidence="1">
    <location>
        <begin position="124"/>
        <end position="178"/>
    </location>
</feature>
<dbReference type="Proteomes" id="UP000675881">
    <property type="component" value="Chromosome 2"/>
</dbReference>
<feature type="transmembrane region" description="Helical" evidence="2">
    <location>
        <begin position="43"/>
        <end position="64"/>
    </location>
</feature>
<reference evidence="3" key="1">
    <citation type="submission" date="2021-02" db="EMBL/GenBank/DDBJ databases">
        <authorList>
            <person name="Bekaert M."/>
        </authorList>
    </citation>
    <scope>NUCLEOTIDE SEQUENCE</scope>
    <source>
        <strain evidence="3">IoA-00</strain>
    </source>
</reference>
<dbReference type="EMBL" id="HG994581">
    <property type="protein sequence ID" value="CAF2875825.1"/>
    <property type="molecule type" value="Genomic_DNA"/>
</dbReference>
<keyword evidence="2" id="KW-0472">Membrane</keyword>
<dbReference type="AlphaFoldDB" id="A0A7R8CNJ3"/>
<keyword evidence="2" id="KW-1133">Transmembrane helix</keyword>
<evidence type="ECO:0000313" key="3">
    <source>
        <dbReference type="EMBL" id="CAF2875825.1"/>
    </source>
</evidence>
<sequence>MLGITSVPSVLSKNENQVHCWDTPQRPPSMTLVSFHPDQISKVYRAIFFMVQILVLATLGGVSIKKDNIRKGKIQDPKGDICTTGELTLRKDIHSVKVNLEDYHEYIKELFIKFPNLISPEETDDVAEKTGGDHAGNNKTGGESKRGGLDMKKDGMDNKSCTESPTLEEENNNHGNITACDDKKVENLNDESTLGLTTTISPGLQLLIIKK</sequence>
<proteinExistence type="predicted"/>
<evidence type="ECO:0000313" key="4">
    <source>
        <dbReference type="Proteomes" id="UP000675881"/>
    </source>
</evidence>
<name>A0A7R8CNJ3_LEPSM</name>
<evidence type="ECO:0000256" key="2">
    <source>
        <dbReference type="SAM" id="Phobius"/>
    </source>
</evidence>
<keyword evidence="4" id="KW-1185">Reference proteome</keyword>
<feature type="compositionally biased region" description="Basic and acidic residues" evidence="1">
    <location>
        <begin position="142"/>
        <end position="157"/>
    </location>
</feature>
<evidence type="ECO:0000256" key="1">
    <source>
        <dbReference type="SAM" id="MobiDB-lite"/>
    </source>
</evidence>
<protein>
    <submittedName>
        <fullName evidence="3">(salmon louse) hypothetical protein</fullName>
    </submittedName>
</protein>